<evidence type="ECO:0000259" key="3">
    <source>
        <dbReference type="Pfam" id="PF04127"/>
    </source>
</evidence>
<keyword evidence="5" id="KW-1185">Reference proteome</keyword>
<comment type="function">
    <text evidence="1">Catalyzes two steps in the biosynthesis of coenzyme A. In the first step cysteine is conjugated to 4'-phosphopantothenate to form 4-phosphopantothenoylcysteine, in the latter compound is decarboxylated to form 4'-phosphopantotheine.</text>
</comment>
<dbReference type="InterPro" id="IPR036551">
    <property type="entry name" value="Flavin_trans-like"/>
</dbReference>
<keyword evidence="1 4" id="KW-0436">Ligase</keyword>
<proteinExistence type="inferred from homology"/>
<sequence length="439" mass="45921">MPAPAHDRHRGTPPGQARRGLQAAARGGRGPGRGRRRRRLREPPRRRRLARGHFRGLRCPGRRRAGGRGRGLETAALILVSVGPTAGALLAPAIARELAAAGHEVGVILEPRTEHFVGPGAFATPVRVAEAPFDVPEAILFAPATAGTLARLARGLDVVPDGVLRGGVPVFVAPDLDPETARNPAVEVNLAVLREDGRRVVVGDGGGMAGAGEVTSRVLGGMGGPMAGLRVLVTAGGTHEPLDSVRFIGNRSSGKMGLALAREAMRLGAGVHVVAANVAAREPGVGWSEVETVEQLRDEVLARSGGVDALVMAAAVSDFTPASPVGEKIRRSHGVRSIDLKPTPDILEAVREQNPGLFVVGFAATHGDPVADAREKLQKKGADIVVGNDISREGLGFGSEDNEVHVVTRGGERFVPKTSKTEVAREILKDVLAGLEEER</sequence>
<dbReference type="UniPathway" id="UPA00241">
    <property type="reaction ID" value="UER00353"/>
</dbReference>
<name>A0A6G8Q9C3_9ACTN</name>
<evidence type="ECO:0000313" key="4">
    <source>
        <dbReference type="EMBL" id="QIN83043.1"/>
    </source>
</evidence>
<feature type="compositionally biased region" description="Low complexity" evidence="2">
    <location>
        <begin position="14"/>
        <end position="26"/>
    </location>
</feature>
<comment type="catalytic activity">
    <reaction evidence="1">
        <text>N-[(R)-4-phosphopantothenoyl]-L-cysteine + H(+) = (R)-4'-phosphopantetheine + CO2</text>
        <dbReference type="Rhea" id="RHEA:16793"/>
        <dbReference type="ChEBI" id="CHEBI:15378"/>
        <dbReference type="ChEBI" id="CHEBI:16526"/>
        <dbReference type="ChEBI" id="CHEBI:59458"/>
        <dbReference type="ChEBI" id="CHEBI:61723"/>
        <dbReference type="EC" id="4.1.1.36"/>
    </reaction>
</comment>
<dbReference type="NCBIfam" id="TIGR00521">
    <property type="entry name" value="coaBC_dfp"/>
    <property type="match status" value="1"/>
</dbReference>
<evidence type="ECO:0000313" key="5">
    <source>
        <dbReference type="Proteomes" id="UP000501452"/>
    </source>
</evidence>
<dbReference type="GO" id="GO:0010181">
    <property type="term" value="F:FMN binding"/>
    <property type="evidence" value="ECO:0007669"/>
    <property type="project" value="InterPro"/>
</dbReference>
<comment type="catalytic activity">
    <reaction evidence="1">
        <text>(R)-4'-phosphopantothenate + L-cysteine + CTP = N-[(R)-4-phosphopantothenoyl]-L-cysteine + CMP + diphosphate + H(+)</text>
        <dbReference type="Rhea" id="RHEA:19397"/>
        <dbReference type="ChEBI" id="CHEBI:10986"/>
        <dbReference type="ChEBI" id="CHEBI:15378"/>
        <dbReference type="ChEBI" id="CHEBI:33019"/>
        <dbReference type="ChEBI" id="CHEBI:35235"/>
        <dbReference type="ChEBI" id="CHEBI:37563"/>
        <dbReference type="ChEBI" id="CHEBI:59458"/>
        <dbReference type="ChEBI" id="CHEBI:60377"/>
        <dbReference type="EC" id="6.3.2.5"/>
    </reaction>
</comment>
<dbReference type="InterPro" id="IPR005252">
    <property type="entry name" value="CoaBC"/>
</dbReference>
<protein>
    <recommendedName>
        <fullName evidence="1">Coenzyme A biosynthesis bifunctional protein CoaBC</fullName>
        <ecNumber evidence="1">4.1.1.36</ecNumber>
        <ecNumber evidence="1">6.3.2.5</ecNumber>
    </recommendedName>
    <alternativeName>
        <fullName evidence="1">DNA/pantothenate metabolism flavoprotein</fullName>
    </alternativeName>
</protein>
<dbReference type="KEGG" id="rub:GBA63_10560"/>
<comment type="similarity">
    <text evidence="1">In the N-terminal section; belongs to the HFCD (homo-oligomeric flavin containing Cys decarboxylase) superfamily.</text>
</comment>
<dbReference type="SUPFAM" id="SSF52507">
    <property type="entry name" value="Homo-oligomeric flavin-containing Cys decarboxylases, HFCD"/>
    <property type="match status" value="1"/>
</dbReference>
<dbReference type="SUPFAM" id="SSF102645">
    <property type="entry name" value="CoaB-like"/>
    <property type="match status" value="1"/>
</dbReference>
<dbReference type="Gene3D" id="3.40.50.10300">
    <property type="entry name" value="CoaB-like"/>
    <property type="match status" value="1"/>
</dbReference>
<dbReference type="GO" id="GO:0015941">
    <property type="term" value="P:pantothenate catabolic process"/>
    <property type="evidence" value="ECO:0007669"/>
    <property type="project" value="InterPro"/>
</dbReference>
<feature type="compositionally biased region" description="Basic residues" evidence="2">
    <location>
        <begin position="32"/>
        <end position="46"/>
    </location>
</feature>
<gene>
    <name evidence="4" type="primary">coaBC</name>
    <name evidence="4" type="ORF">GBA63_10560</name>
</gene>
<dbReference type="InterPro" id="IPR035929">
    <property type="entry name" value="CoaB-like_sf"/>
</dbReference>
<dbReference type="AlphaFoldDB" id="A0A6G8Q9C3"/>
<dbReference type="EMBL" id="CP045119">
    <property type="protein sequence ID" value="QIN83043.1"/>
    <property type="molecule type" value="Genomic_DNA"/>
</dbReference>
<comment type="similarity">
    <text evidence="1">In the C-terminal section; belongs to the PPC synthetase family.</text>
</comment>
<keyword evidence="1" id="KW-0285">Flavoprotein</keyword>
<dbReference type="EC" id="4.1.1.36" evidence="1"/>
<feature type="domain" description="DNA/pantothenate metabolism flavoprotein C-terminal" evidence="3">
    <location>
        <begin position="226"/>
        <end position="432"/>
    </location>
</feature>
<organism evidence="4 5">
    <name type="scientific">Rubrobacter tropicus</name>
    <dbReference type="NCBI Taxonomy" id="2653851"/>
    <lineage>
        <taxon>Bacteria</taxon>
        <taxon>Bacillati</taxon>
        <taxon>Actinomycetota</taxon>
        <taxon>Rubrobacteria</taxon>
        <taxon>Rubrobacterales</taxon>
        <taxon>Rubrobacteraceae</taxon>
        <taxon>Rubrobacter</taxon>
    </lineage>
</organism>
<evidence type="ECO:0000256" key="2">
    <source>
        <dbReference type="SAM" id="MobiDB-lite"/>
    </source>
</evidence>
<dbReference type="Gene3D" id="3.40.50.1950">
    <property type="entry name" value="Flavin prenyltransferase-like"/>
    <property type="match status" value="1"/>
</dbReference>
<keyword evidence="1 4" id="KW-0456">Lyase</keyword>
<feature type="region of interest" description="Disordered" evidence="2">
    <location>
        <begin position="1"/>
        <end position="46"/>
    </location>
</feature>
<reference evidence="4 5" key="1">
    <citation type="submission" date="2019-10" db="EMBL/GenBank/DDBJ databases">
        <title>Rubrobacter sp nov SCSIO 52090 isolated from a deep-sea sediment in the South China Sea.</title>
        <authorList>
            <person name="Chen R.W."/>
        </authorList>
    </citation>
    <scope>NUCLEOTIDE SEQUENCE [LARGE SCALE GENOMIC DNA]</scope>
    <source>
        <strain evidence="4 5">SCSIO 52909</strain>
    </source>
</reference>
<comment type="pathway">
    <text evidence="1">Cofactor biosynthesis; coenzyme A biosynthesis; CoA from (R)-pantothenate: step 2/5.</text>
</comment>
<comment type="pathway">
    <text evidence="1">Cofactor biosynthesis; coenzyme A biosynthesis; CoA from (R)-pantothenate: step 3/5.</text>
</comment>
<evidence type="ECO:0000256" key="1">
    <source>
        <dbReference type="RuleBase" id="RU364078"/>
    </source>
</evidence>
<dbReference type="GO" id="GO:0015937">
    <property type="term" value="P:coenzyme A biosynthetic process"/>
    <property type="evidence" value="ECO:0007669"/>
    <property type="project" value="UniProtKB-UniPathway"/>
</dbReference>
<dbReference type="Proteomes" id="UP000501452">
    <property type="component" value="Chromosome"/>
</dbReference>
<dbReference type="Pfam" id="PF04127">
    <property type="entry name" value="DFP"/>
    <property type="match status" value="1"/>
</dbReference>
<keyword evidence="1" id="KW-0210">Decarboxylase</keyword>
<accession>A0A6G8Q9C3</accession>
<dbReference type="EC" id="6.3.2.5" evidence="1"/>
<keyword evidence="1" id="KW-0288">FMN</keyword>
<dbReference type="InterPro" id="IPR007085">
    <property type="entry name" value="DNA/pantothenate-metab_flavo_C"/>
</dbReference>
<comment type="cofactor">
    <cofactor evidence="1">
        <name>FMN</name>
        <dbReference type="ChEBI" id="CHEBI:58210"/>
    </cofactor>
</comment>
<dbReference type="GO" id="GO:0004633">
    <property type="term" value="F:phosphopantothenoylcysteine decarboxylase activity"/>
    <property type="evidence" value="ECO:0007669"/>
    <property type="project" value="UniProtKB-EC"/>
</dbReference>
<dbReference type="GO" id="GO:0004632">
    <property type="term" value="F:phosphopantothenate--cysteine ligase activity"/>
    <property type="evidence" value="ECO:0007669"/>
    <property type="project" value="UniProtKB-EC"/>
</dbReference>